<proteinExistence type="predicted"/>
<dbReference type="EMBL" id="LAZR01000073">
    <property type="protein sequence ID" value="KKN95130.1"/>
    <property type="molecule type" value="Genomic_DNA"/>
</dbReference>
<dbReference type="Gene3D" id="3.30.360.10">
    <property type="entry name" value="Dihydrodipicolinate Reductase, domain 2"/>
    <property type="match status" value="1"/>
</dbReference>
<accession>A0A0F9UPQ9</accession>
<organism evidence="3">
    <name type="scientific">marine sediment metagenome</name>
    <dbReference type="NCBI Taxonomy" id="412755"/>
    <lineage>
        <taxon>unclassified sequences</taxon>
        <taxon>metagenomes</taxon>
        <taxon>ecological metagenomes</taxon>
    </lineage>
</organism>
<dbReference type="GO" id="GO:0016491">
    <property type="term" value="F:oxidoreductase activity"/>
    <property type="evidence" value="ECO:0007669"/>
    <property type="project" value="UniProtKB-KW"/>
</dbReference>
<dbReference type="InterPro" id="IPR050463">
    <property type="entry name" value="Gfo/Idh/MocA_oxidrdct_glycsds"/>
</dbReference>
<evidence type="ECO:0000313" key="3">
    <source>
        <dbReference type="EMBL" id="KKN95130.1"/>
    </source>
</evidence>
<dbReference type="InterPro" id="IPR000683">
    <property type="entry name" value="Gfo/Idh/MocA-like_OxRdtase_N"/>
</dbReference>
<dbReference type="PANTHER" id="PTHR43818:SF11">
    <property type="entry name" value="BCDNA.GH03377"/>
    <property type="match status" value="1"/>
</dbReference>
<dbReference type="Gene3D" id="3.40.50.720">
    <property type="entry name" value="NAD(P)-binding Rossmann-like Domain"/>
    <property type="match status" value="1"/>
</dbReference>
<sequence length="352" mass="38763">MSETPLKIGFCGVGMMGQCAHLRNYATLKECQVVALAEPRAKTAKLVAAHYNVPKVYGDFREMLAAEKLDAVVASQPFDRHGVLVPELLKAGLPVFTEKPIAGTIAAGEKIVAADEASDGWLMVGYNKRSDPAIMWAVEQIRRLQASGELGRLTYVRILMPAGDWTERTFDTVINGGDEPLQLEMDPPADDMSEEVFGHYGGFVNYYIHQVNMVRHLLGESWRVTYADPSGVMLAGLGDSGAAVTIEMTPYMTTEGWEESALVAFEKGYLKIDIAPPLAIGRAGRVELYEDPEYGRTPVRTVPRMRCVGSMRQQAMNFLAAARGEQPPMCTAADALADIQLAREYVRLWKEQ</sequence>
<dbReference type="AlphaFoldDB" id="A0A0F9UPQ9"/>
<name>A0A0F9UPQ9_9ZZZZ</name>
<dbReference type="Pfam" id="PF01408">
    <property type="entry name" value="GFO_IDH_MocA"/>
    <property type="match status" value="1"/>
</dbReference>
<gene>
    <name evidence="3" type="ORF">LCGC14_0181990</name>
</gene>
<evidence type="ECO:0000256" key="1">
    <source>
        <dbReference type="ARBA" id="ARBA00023002"/>
    </source>
</evidence>
<feature type="domain" description="Gfo/Idh/MocA-like oxidoreductase N-terminal" evidence="2">
    <location>
        <begin position="6"/>
        <end position="126"/>
    </location>
</feature>
<comment type="caution">
    <text evidence="3">The sequence shown here is derived from an EMBL/GenBank/DDBJ whole genome shotgun (WGS) entry which is preliminary data.</text>
</comment>
<evidence type="ECO:0000259" key="2">
    <source>
        <dbReference type="Pfam" id="PF01408"/>
    </source>
</evidence>
<protein>
    <recommendedName>
        <fullName evidence="2">Gfo/Idh/MocA-like oxidoreductase N-terminal domain-containing protein</fullName>
    </recommendedName>
</protein>
<reference evidence="3" key="1">
    <citation type="journal article" date="2015" name="Nature">
        <title>Complex archaea that bridge the gap between prokaryotes and eukaryotes.</title>
        <authorList>
            <person name="Spang A."/>
            <person name="Saw J.H."/>
            <person name="Jorgensen S.L."/>
            <person name="Zaremba-Niedzwiedzka K."/>
            <person name="Martijn J."/>
            <person name="Lind A.E."/>
            <person name="van Eijk R."/>
            <person name="Schleper C."/>
            <person name="Guy L."/>
            <person name="Ettema T.J."/>
        </authorList>
    </citation>
    <scope>NUCLEOTIDE SEQUENCE</scope>
</reference>
<dbReference type="SUPFAM" id="SSF51735">
    <property type="entry name" value="NAD(P)-binding Rossmann-fold domains"/>
    <property type="match status" value="1"/>
</dbReference>
<keyword evidence="1" id="KW-0560">Oxidoreductase</keyword>
<dbReference type="GO" id="GO:0000166">
    <property type="term" value="F:nucleotide binding"/>
    <property type="evidence" value="ECO:0007669"/>
    <property type="project" value="InterPro"/>
</dbReference>
<dbReference type="InterPro" id="IPR036291">
    <property type="entry name" value="NAD(P)-bd_dom_sf"/>
</dbReference>
<dbReference type="SUPFAM" id="SSF55347">
    <property type="entry name" value="Glyceraldehyde-3-phosphate dehydrogenase-like, C-terminal domain"/>
    <property type="match status" value="1"/>
</dbReference>
<dbReference type="PANTHER" id="PTHR43818">
    <property type="entry name" value="BCDNA.GH03377"/>
    <property type="match status" value="1"/>
</dbReference>